<dbReference type="EMBL" id="JAEHHL010000001">
    <property type="protein sequence ID" value="MBK0397972.1"/>
    <property type="molecule type" value="Genomic_DNA"/>
</dbReference>
<evidence type="ECO:0000313" key="1">
    <source>
        <dbReference type="EMBL" id="MBK0397972.1"/>
    </source>
</evidence>
<proteinExistence type="predicted"/>
<comment type="caution">
    <text evidence="1">The sequence shown here is derived from an EMBL/GenBank/DDBJ whole genome shotgun (WGS) entry which is preliminary data.</text>
</comment>
<sequence>MRDLNVFEAVVETSVERIPLVDVRCFDVVDDRECEISHVVYRNVFTEFDQKLSRHLAAVTGVGFPTVTASIRIRERRPNAKWQAGRGLHFPSVPHALRGIAARALKGREMAEMFIHAPDSDMMVEEAPAHRQEIRKGDIGALSTALEFCALFGEPDFVDLSGDYDILMAQPAGLDLKPITVDLYRGSVSVYGVHGDGKDVFEGPIFDYKRLMLENATVRGYLASARHTLAAAKEDAVHSFRSAAETRILNFDRALAGRPLENYRLEAVISLVARLKAGLGDSLCGLSEDAQITALDWSDSIERAAGSVAASGTFSTLDYLLRGPHRAA</sequence>
<gene>
    <name evidence="1" type="ORF">H0I76_02115</name>
</gene>
<reference evidence="1" key="1">
    <citation type="submission" date="2020-12" db="EMBL/GenBank/DDBJ databases">
        <title>Bacterial taxonomy.</title>
        <authorList>
            <person name="Pan X."/>
        </authorList>
    </citation>
    <scope>NUCLEOTIDE SEQUENCE</scope>
    <source>
        <strain evidence="1">M0105</strain>
    </source>
</reference>
<keyword evidence="2" id="KW-1185">Reference proteome</keyword>
<dbReference type="AlphaFoldDB" id="A0A8J7M577"/>
<evidence type="ECO:0000313" key="2">
    <source>
        <dbReference type="Proteomes" id="UP000655420"/>
    </source>
</evidence>
<organism evidence="1 2">
    <name type="scientific">Thermohalobaculum xanthum</name>
    <dbReference type="NCBI Taxonomy" id="2753746"/>
    <lineage>
        <taxon>Bacteria</taxon>
        <taxon>Pseudomonadati</taxon>
        <taxon>Pseudomonadota</taxon>
        <taxon>Alphaproteobacteria</taxon>
        <taxon>Rhodobacterales</taxon>
        <taxon>Paracoccaceae</taxon>
        <taxon>Thermohalobaculum</taxon>
    </lineage>
</organism>
<protein>
    <submittedName>
        <fullName evidence="1">Uncharacterized protein</fullName>
    </submittedName>
</protein>
<name>A0A8J7M577_9RHOB</name>
<accession>A0A8J7M577</accession>
<dbReference type="Proteomes" id="UP000655420">
    <property type="component" value="Unassembled WGS sequence"/>
</dbReference>
<dbReference type="RefSeq" id="WP_200606360.1">
    <property type="nucleotide sequence ID" value="NZ_JAEHHL010000001.1"/>
</dbReference>